<feature type="compositionally biased region" description="Basic and acidic residues" evidence="1">
    <location>
        <begin position="126"/>
        <end position="141"/>
    </location>
</feature>
<feature type="region of interest" description="Disordered" evidence="1">
    <location>
        <begin position="41"/>
        <end position="96"/>
    </location>
</feature>
<feature type="region of interest" description="Disordered" evidence="1">
    <location>
        <begin position="114"/>
        <end position="143"/>
    </location>
</feature>
<feature type="compositionally biased region" description="Basic and acidic residues" evidence="1">
    <location>
        <begin position="41"/>
        <end position="50"/>
    </location>
</feature>
<feature type="compositionally biased region" description="Polar residues" evidence="1">
    <location>
        <begin position="51"/>
        <end position="61"/>
    </location>
</feature>
<evidence type="ECO:0000313" key="2">
    <source>
        <dbReference type="EMBL" id="KAF7988275.1"/>
    </source>
</evidence>
<evidence type="ECO:0000313" key="3">
    <source>
        <dbReference type="Proteomes" id="UP000639338"/>
    </source>
</evidence>
<keyword evidence="3" id="KW-1185">Reference proteome</keyword>
<comment type="caution">
    <text evidence="2">The sequence shown here is derived from an EMBL/GenBank/DDBJ whole genome shotgun (WGS) entry which is preliminary data.</text>
</comment>
<feature type="compositionally biased region" description="Low complexity" evidence="1">
    <location>
        <begin position="114"/>
        <end position="125"/>
    </location>
</feature>
<reference evidence="2 3" key="1">
    <citation type="submission" date="2020-08" db="EMBL/GenBank/DDBJ databases">
        <title>Aphidius gifuensis genome sequencing and assembly.</title>
        <authorList>
            <person name="Du Z."/>
        </authorList>
    </citation>
    <scope>NUCLEOTIDE SEQUENCE [LARGE SCALE GENOMIC DNA]</scope>
    <source>
        <strain evidence="2">YNYX2018</strain>
        <tissue evidence="2">Adults</tissue>
    </source>
</reference>
<proteinExistence type="predicted"/>
<dbReference type="Proteomes" id="UP000639338">
    <property type="component" value="Unassembled WGS sequence"/>
</dbReference>
<protein>
    <submittedName>
        <fullName evidence="2">Uncharacterized protein</fullName>
    </submittedName>
</protein>
<evidence type="ECO:0000256" key="1">
    <source>
        <dbReference type="SAM" id="MobiDB-lite"/>
    </source>
</evidence>
<organism evidence="2 3">
    <name type="scientific">Aphidius gifuensis</name>
    <name type="common">Parasitoid wasp</name>
    <dbReference type="NCBI Taxonomy" id="684658"/>
    <lineage>
        <taxon>Eukaryota</taxon>
        <taxon>Metazoa</taxon>
        <taxon>Ecdysozoa</taxon>
        <taxon>Arthropoda</taxon>
        <taxon>Hexapoda</taxon>
        <taxon>Insecta</taxon>
        <taxon>Pterygota</taxon>
        <taxon>Neoptera</taxon>
        <taxon>Endopterygota</taxon>
        <taxon>Hymenoptera</taxon>
        <taxon>Apocrita</taxon>
        <taxon>Ichneumonoidea</taxon>
        <taxon>Braconidae</taxon>
        <taxon>Aphidiinae</taxon>
        <taxon>Aphidius</taxon>
    </lineage>
</organism>
<accession>A0A834XJW0</accession>
<gene>
    <name evidence="2" type="ORF">HCN44_007807</name>
</gene>
<name>A0A834XJW0_APHGI</name>
<dbReference type="AlphaFoldDB" id="A0A834XJW0"/>
<sequence length="304" mass="34833">MANNSFMNNKISSQAIKKILETSARRPYSARKDQEIIKALLEKERSKTSQDAEITAGQSNSTRRKLTLVDSDGFTSPRKTKKARKPDNDDEAIPNHMNQYEPLDINTQDMETDTTTDTAVENTNNNEKKKTNAPTTRKEIRPPPIEVMGYNNIKELAKACSDSGILKDEITFRKVNDDLTITTKNTKTHSKCKEVLQKKQIPFFSYTPRELRPKNLVLKGVNDGNFSEAEILEELKAAVDNQTIITKITKQEHYNNDKAPYWVKQIYDKIEELCTITINKMMSKITAKLNELEDKLENQPLQYE</sequence>
<dbReference type="EMBL" id="JACMRX010000006">
    <property type="protein sequence ID" value="KAF7988275.1"/>
    <property type="molecule type" value="Genomic_DNA"/>
</dbReference>